<dbReference type="GO" id="GO:0070402">
    <property type="term" value="F:NADPH binding"/>
    <property type="evidence" value="ECO:0007669"/>
    <property type="project" value="TreeGrafter"/>
</dbReference>
<dbReference type="InterPro" id="IPR020843">
    <property type="entry name" value="ER"/>
</dbReference>
<dbReference type="Pfam" id="PF08240">
    <property type="entry name" value="ADH_N"/>
    <property type="match status" value="1"/>
</dbReference>
<protein>
    <recommendedName>
        <fullName evidence="3">Enoyl reductase (ER) domain-containing protein</fullName>
    </recommendedName>
</protein>
<dbReference type="GO" id="GO:0005829">
    <property type="term" value="C:cytosol"/>
    <property type="evidence" value="ECO:0007669"/>
    <property type="project" value="TreeGrafter"/>
</dbReference>
<dbReference type="Gene3D" id="3.90.180.10">
    <property type="entry name" value="Medium-chain alcohol dehydrogenases, catalytic domain"/>
    <property type="match status" value="1"/>
</dbReference>
<dbReference type="EMBL" id="MSIE01000034">
    <property type="protein sequence ID" value="OLF16045.1"/>
    <property type="molecule type" value="Genomic_DNA"/>
</dbReference>
<feature type="domain" description="Enoyl reductase (ER)" evidence="3">
    <location>
        <begin position="1"/>
        <end position="269"/>
    </location>
</feature>
<evidence type="ECO:0000256" key="2">
    <source>
        <dbReference type="ARBA" id="ARBA00023002"/>
    </source>
</evidence>
<comment type="caution">
    <text evidence="4">The sequence shown here is derived from an EMBL/GenBank/DDBJ whole genome shotgun (WGS) entry which is preliminary data.</text>
</comment>
<keyword evidence="2" id="KW-0560">Oxidoreductase</keyword>
<dbReference type="Proteomes" id="UP000185596">
    <property type="component" value="Unassembled WGS sequence"/>
</dbReference>
<dbReference type="PANTHER" id="PTHR48106:SF13">
    <property type="entry name" value="QUINONE OXIDOREDUCTASE-RELATED"/>
    <property type="match status" value="1"/>
</dbReference>
<keyword evidence="5" id="KW-1185">Reference proteome</keyword>
<dbReference type="SUPFAM" id="SSF51735">
    <property type="entry name" value="NAD(P)-binding Rossmann-fold domains"/>
    <property type="match status" value="1"/>
</dbReference>
<dbReference type="InterPro" id="IPR013154">
    <property type="entry name" value="ADH-like_N"/>
</dbReference>
<reference evidence="4 5" key="1">
    <citation type="submission" date="2016-12" db="EMBL/GenBank/DDBJ databases">
        <title>The draft genome sequence of Actinophytocola sp. 11-183.</title>
        <authorList>
            <person name="Wang W."/>
            <person name="Yuan L."/>
        </authorList>
    </citation>
    <scope>NUCLEOTIDE SEQUENCE [LARGE SCALE GENOMIC DNA]</scope>
    <source>
        <strain evidence="4 5">11-183</strain>
    </source>
</reference>
<sequence length="272" mass="27024">MVVAVRHASLNHGDLNDARSGRVPPGAVLGSDVAGVVVTPGESGLEPGTRVVALAAGAFAERVAVGANMVAEVPPSVDLAQAAALPVAGVAALRALRLGGSLLGRRVLVTGASGGVGRFAVRLASVGGAYVVASVGSPARAEGLDMVGADEVLVGPDGPEERVDLVLDNVGGPWLVAGWQALAPGGTLVSIGCASGEAAVLPPYSTVGPHRSLVSFINSGPVAGDLRDLVRMVGSGALPVEIGWRGALERFGEAARALRGRRVAGKAVLDVV</sequence>
<dbReference type="Pfam" id="PF13602">
    <property type="entry name" value="ADH_zinc_N_2"/>
    <property type="match status" value="1"/>
</dbReference>
<dbReference type="STRING" id="1912961.BU204_18935"/>
<dbReference type="Gene3D" id="3.40.50.720">
    <property type="entry name" value="NAD(P)-binding Rossmann-like Domain"/>
    <property type="match status" value="1"/>
</dbReference>
<evidence type="ECO:0000313" key="4">
    <source>
        <dbReference type="EMBL" id="OLF16045.1"/>
    </source>
</evidence>
<name>A0A1Q8CNV2_9PSEU</name>
<evidence type="ECO:0000256" key="1">
    <source>
        <dbReference type="ARBA" id="ARBA00022857"/>
    </source>
</evidence>
<dbReference type="InterPro" id="IPR036291">
    <property type="entry name" value="NAD(P)-bd_dom_sf"/>
</dbReference>
<keyword evidence="1" id="KW-0521">NADP</keyword>
<evidence type="ECO:0000313" key="5">
    <source>
        <dbReference type="Proteomes" id="UP000185596"/>
    </source>
</evidence>
<proteinExistence type="predicted"/>
<accession>A0A1Q8CNV2</accession>
<dbReference type="PANTHER" id="PTHR48106">
    <property type="entry name" value="QUINONE OXIDOREDUCTASE PIG3-RELATED"/>
    <property type="match status" value="1"/>
</dbReference>
<organism evidence="4 5">
    <name type="scientific">Actinophytocola xanthii</name>
    <dbReference type="NCBI Taxonomy" id="1912961"/>
    <lineage>
        <taxon>Bacteria</taxon>
        <taxon>Bacillati</taxon>
        <taxon>Actinomycetota</taxon>
        <taxon>Actinomycetes</taxon>
        <taxon>Pseudonocardiales</taxon>
        <taxon>Pseudonocardiaceae</taxon>
    </lineage>
</organism>
<dbReference type="InterPro" id="IPR011032">
    <property type="entry name" value="GroES-like_sf"/>
</dbReference>
<dbReference type="GO" id="GO:0003960">
    <property type="term" value="F:quinone reductase (NADPH) activity"/>
    <property type="evidence" value="ECO:0007669"/>
    <property type="project" value="TreeGrafter"/>
</dbReference>
<dbReference type="AlphaFoldDB" id="A0A1Q8CNV2"/>
<evidence type="ECO:0000259" key="3">
    <source>
        <dbReference type="SMART" id="SM00829"/>
    </source>
</evidence>
<gene>
    <name evidence="4" type="ORF">BU204_18935</name>
</gene>
<dbReference type="SMART" id="SM00829">
    <property type="entry name" value="PKS_ER"/>
    <property type="match status" value="1"/>
</dbReference>
<dbReference type="SUPFAM" id="SSF50129">
    <property type="entry name" value="GroES-like"/>
    <property type="match status" value="1"/>
</dbReference>
<dbReference type="GO" id="GO:0035925">
    <property type="term" value="F:mRNA 3'-UTR AU-rich region binding"/>
    <property type="evidence" value="ECO:0007669"/>
    <property type="project" value="TreeGrafter"/>
</dbReference>